<proteinExistence type="inferred from homology"/>
<dbReference type="EMBL" id="CP119877">
    <property type="protein sequence ID" value="WFD33741.1"/>
    <property type="molecule type" value="Genomic_DNA"/>
</dbReference>
<evidence type="ECO:0000313" key="11">
    <source>
        <dbReference type="Proteomes" id="UP001219933"/>
    </source>
</evidence>
<dbReference type="CDD" id="cd09141">
    <property type="entry name" value="PLDc_vPLD1_2_yPLD_like_2"/>
    <property type="match status" value="1"/>
</dbReference>
<name>A0AAF0ENP8_9BASI</name>
<comment type="catalytic activity">
    <reaction evidence="1 7">
        <text>a 1,2-diacyl-sn-glycero-3-phosphocholine + H2O = a 1,2-diacyl-sn-glycero-3-phosphate + choline + H(+)</text>
        <dbReference type="Rhea" id="RHEA:14445"/>
        <dbReference type="ChEBI" id="CHEBI:15354"/>
        <dbReference type="ChEBI" id="CHEBI:15377"/>
        <dbReference type="ChEBI" id="CHEBI:15378"/>
        <dbReference type="ChEBI" id="CHEBI:57643"/>
        <dbReference type="ChEBI" id="CHEBI:58608"/>
        <dbReference type="EC" id="3.1.4.4"/>
    </reaction>
</comment>
<dbReference type="CDD" id="cd09138">
    <property type="entry name" value="PLDc_vPLD1_2_yPLD_like_1"/>
    <property type="match status" value="1"/>
</dbReference>
<dbReference type="AlphaFoldDB" id="A0AAF0ENP8"/>
<dbReference type="GO" id="GO:0009395">
    <property type="term" value="P:phospholipid catabolic process"/>
    <property type="evidence" value="ECO:0007669"/>
    <property type="project" value="TreeGrafter"/>
</dbReference>
<dbReference type="SMART" id="SM00155">
    <property type="entry name" value="PLDc"/>
    <property type="match status" value="2"/>
</dbReference>
<evidence type="ECO:0000313" key="10">
    <source>
        <dbReference type="EMBL" id="WFD33741.1"/>
    </source>
</evidence>
<feature type="region of interest" description="Disordered" evidence="8">
    <location>
        <begin position="1037"/>
        <end position="1062"/>
    </location>
</feature>
<dbReference type="GO" id="GO:0035091">
    <property type="term" value="F:phosphatidylinositol binding"/>
    <property type="evidence" value="ECO:0007669"/>
    <property type="project" value="InterPro"/>
</dbReference>
<feature type="region of interest" description="Disordered" evidence="8">
    <location>
        <begin position="329"/>
        <end position="349"/>
    </location>
</feature>
<dbReference type="SUPFAM" id="SSF56024">
    <property type="entry name" value="Phospholipase D/nuclease"/>
    <property type="match status" value="2"/>
</dbReference>
<dbReference type="InterPro" id="IPR001736">
    <property type="entry name" value="PLipase_D/transphosphatidylase"/>
</dbReference>
<evidence type="ECO:0000256" key="8">
    <source>
        <dbReference type="SAM" id="MobiDB-lite"/>
    </source>
</evidence>
<dbReference type="Gene3D" id="3.30.870.10">
    <property type="entry name" value="Endonuclease Chain A"/>
    <property type="match status" value="2"/>
</dbReference>
<feature type="domain" description="PLD phosphodiesterase" evidence="9">
    <location>
        <begin position="537"/>
        <end position="564"/>
    </location>
</feature>
<keyword evidence="5 7" id="KW-0442">Lipid degradation</keyword>
<dbReference type="PIRSF" id="PIRSF009376">
    <property type="entry name" value="Phospholipase_D_euk"/>
    <property type="match status" value="1"/>
</dbReference>
<keyword evidence="6" id="KW-0443">Lipid metabolism</keyword>
<dbReference type="SUPFAM" id="SSF64268">
    <property type="entry name" value="PX domain"/>
    <property type="match status" value="1"/>
</dbReference>
<dbReference type="PANTHER" id="PTHR18896">
    <property type="entry name" value="PHOSPHOLIPASE D"/>
    <property type="match status" value="1"/>
</dbReference>
<evidence type="ECO:0000256" key="5">
    <source>
        <dbReference type="ARBA" id="ARBA00022963"/>
    </source>
</evidence>
<dbReference type="PROSITE" id="PS50035">
    <property type="entry name" value="PLD"/>
    <property type="match status" value="2"/>
</dbReference>
<feature type="compositionally biased region" description="Polar residues" evidence="8">
    <location>
        <begin position="19"/>
        <end position="42"/>
    </location>
</feature>
<dbReference type="GO" id="GO:0004630">
    <property type="term" value="F:phospholipase D activity"/>
    <property type="evidence" value="ECO:0007669"/>
    <property type="project" value="UniProtKB-UniRule"/>
</dbReference>
<evidence type="ECO:0000256" key="6">
    <source>
        <dbReference type="ARBA" id="ARBA00023098"/>
    </source>
</evidence>
<dbReference type="InterPro" id="IPR015679">
    <property type="entry name" value="PLipase_D_fam"/>
</dbReference>
<reference evidence="10" key="1">
    <citation type="submission" date="2023-03" db="EMBL/GenBank/DDBJ databases">
        <title>Mating type loci evolution in Malassezia.</title>
        <authorList>
            <person name="Coelho M.A."/>
        </authorList>
    </citation>
    <scope>NUCLEOTIDE SEQUENCE</scope>
    <source>
        <strain evidence="10">CBS 11721</strain>
    </source>
</reference>
<evidence type="ECO:0000256" key="1">
    <source>
        <dbReference type="ARBA" id="ARBA00000798"/>
    </source>
</evidence>
<dbReference type="Gene3D" id="3.30.1520.10">
    <property type="entry name" value="Phox-like domain"/>
    <property type="match status" value="1"/>
</dbReference>
<keyword evidence="4 7" id="KW-0378">Hydrolase</keyword>
<dbReference type="EC" id="3.1.4.4" evidence="7"/>
<comment type="similarity">
    <text evidence="2 7">Belongs to the phospholipase D family.</text>
</comment>
<evidence type="ECO:0000259" key="9">
    <source>
        <dbReference type="PROSITE" id="PS50035"/>
    </source>
</evidence>
<dbReference type="FunFam" id="3.30.870.10:FF:000011">
    <property type="entry name" value="Phospholipase"/>
    <property type="match status" value="1"/>
</dbReference>
<dbReference type="GO" id="GO:0006654">
    <property type="term" value="P:phosphatidic acid biosynthetic process"/>
    <property type="evidence" value="ECO:0007669"/>
    <property type="project" value="InterPro"/>
</dbReference>
<evidence type="ECO:0000256" key="7">
    <source>
        <dbReference type="PIRNR" id="PIRNR009376"/>
    </source>
</evidence>
<feature type="domain" description="PLD phosphodiesterase" evidence="9">
    <location>
        <begin position="852"/>
        <end position="874"/>
    </location>
</feature>
<feature type="compositionally biased region" description="Basic and acidic residues" evidence="8">
    <location>
        <begin position="333"/>
        <end position="349"/>
    </location>
</feature>
<gene>
    <name evidence="10" type="primary">SPO14</name>
    <name evidence="10" type="ORF">MCUN1_000556</name>
</gene>
<dbReference type="PANTHER" id="PTHR18896:SF76">
    <property type="entry name" value="PHOSPHOLIPASE"/>
    <property type="match status" value="1"/>
</dbReference>
<feature type="region of interest" description="Disordered" evidence="8">
    <location>
        <begin position="1"/>
        <end position="44"/>
    </location>
</feature>
<dbReference type="InterPro" id="IPR016555">
    <property type="entry name" value="PLipase_D_euk"/>
</dbReference>
<dbReference type="InterPro" id="IPR036871">
    <property type="entry name" value="PX_dom_sf"/>
</dbReference>
<dbReference type="GO" id="GO:0035556">
    <property type="term" value="P:intracellular signal transduction"/>
    <property type="evidence" value="ECO:0007669"/>
    <property type="project" value="InterPro"/>
</dbReference>
<evidence type="ECO:0000256" key="2">
    <source>
        <dbReference type="ARBA" id="ARBA00008664"/>
    </source>
</evidence>
<feature type="region of interest" description="Disordered" evidence="8">
    <location>
        <begin position="935"/>
        <end position="970"/>
    </location>
</feature>
<evidence type="ECO:0000256" key="3">
    <source>
        <dbReference type="ARBA" id="ARBA00022737"/>
    </source>
</evidence>
<organism evidence="10 11">
    <name type="scientific">Malassezia cuniculi</name>
    <dbReference type="NCBI Taxonomy" id="948313"/>
    <lineage>
        <taxon>Eukaryota</taxon>
        <taxon>Fungi</taxon>
        <taxon>Dikarya</taxon>
        <taxon>Basidiomycota</taxon>
        <taxon>Ustilaginomycotina</taxon>
        <taxon>Malasseziomycetes</taxon>
        <taxon>Malasseziales</taxon>
        <taxon>Malasseziaceae</taxon>
        <taxon>Malassezia</taxon>
    </lineage>
</organism>
<accession>A0AAF0ENP8</accession>
<keyword evidence="11" id="KW-1185">Reference proteome</keyword>
<dbReference type="Proteomes" id="UP001219933">
    <property type="component" value="Chromosome 1"/>
</dbReference>
<protein>
    <recommendedName>
        <fullName evidence="7">Phospholipase</fullName>
        <ecNumber evidence="7">3.1.4.4</ecNumber>
    </recommendedName>
</protein>
<sequence>MRSGERAADAGHAPVENVQPHSANAQSVSSSQEPTSAPTSAPLSYRRVLSDDAAERWRTVRQYFRSGKAQREKRSVFDHRELNIERELETGMLETAMLKLNFERDEDGHKHVPVLLQHVRFRIAHTLYSGHSGSFYRIELEYGPAKHMQWVIYRDLRDFVTLHTSMRAHAVKGYLGNPLHHEDSLLPSFPKNMLAQLMTLRKSEKADSPNDRAEREALENYLVALIRACMFRPQANKLCRFLEISAMALHLGPLPGILGKQGYVKIRSKSSHKTRFSIERMARGRAPKWAIVRESYIILLEQIDSMLVYDVFLMDQDFKVTHKHRYLPNATGKKLDTSPQDEKNTKSELDAEDVSAAYNTIIEHDQVRPSHYVKRHTFFLQNSERRLRVVARSERDMDQFLASIRFCASRNVFGRPNRFDSFAPIRRNVMAQWHVDGRDYYWSLSEAISLARHHIYIHDWWLSPEFYFRRPGQPEWRLDNLLKRKAEQGVRIYVIVYNEVSNNFTPTDSSYAKTRLMGLHPNIFVQRSPSHFQTGTFYWAHHEKMCMIDDMVGFMGGFDLCFGRWDTPGHVLTDEAHGDDLTSDANFLGPVRNEAEALVWPGQDYANERIVEWSNLTCPEADILDRAKQPRMPWHDTGAQLFGQPARDLGRHFCQRWNMLLRTKAHTRRMPFLIPSPDFRPSELKELGIRGTCDVQICRSAGPWSLGTAHRVEHSIQNAYLKAIQTSDHFVYIENQFFITSTSMDGIEIENKIGMALVDRIIRAHQEGTPWRAIIVIPLTPGFPQSYDHSDSGSVRIIVTLQGLTISHGPNSIFSRLLRAGITPSDYIHFFSLRTWGRLKSGQLVTEQIYPHDKIMIVDDRLAIIGSANINERSQRGDRDSELACVVQDTDMLESTMGGKPYRVGRFAHTLRLRLMREHAGINVDRLEENTINKTADESQEEIPSPLSVPQTPEAGHSRTRSRSRSALPPQVGKLDANAFIDPVAPEFYEDVWLRIADYNTAVFRQVFRCVPDDEVTTWKAYKQVSAWMERHANTRHENATPDAASGVNSTPGGADDPARTSTATPFTPAEVTQMIAQLQTCKGSLVHYATRFLEQESAANNFMFAKDRINPLTVFD</sequence>
<keyword evidence="3" id="KW-0677">Repeat</keyword>
<dbReference type="Pfam" id="PF00614">
    <property type="entry name" value="PLDc"/>
    <property type="match status" value="1"/>
</dbReference>
<evidence type="ECO:0000256" key="4">
    <source>
        <dbReference type="ARBA" id="ARBA00022801"/>
    </source>
</evidence>